<feature type="transmembrane region" description="Helical" evidence="9">
    <location>
        <begin position="270"/>
        <end position="291"/>
    </location>
</feature>
<evidence type="ECO:0000313" key="11">
    <source>
        <dbReference type="EMBL" id="KAG7129312.1"/>
    </source>
</evidence>
<feature type="transmembrane region" description="Helical" evidence="9">
    <location>
        <begin position="63"/>
        <end position="85"/>
    </location>
</feature>
<keyword evidence="4" id="KW-0547">Nucleotide-binding</keyword>
<dbReference type="PROSITE" id="PS50929">
    <property type="entry name" value="ABC_TM1F"/>
    <property type="match status" value="2"/>
</dbReference>
<evidence type="ECO:0000256" key="5">
    <source>
        <dbReference type="ARBA" id="ARBA00022840"/>
    </source>
</evidence>
<reference evidence="11" key="1">
    <citation type="journal article" date="2021" name="Mol. Plant Pathol.">
        <title>A 20-kb lineage-specific genomic region tames virulence in pathogenic amphidiploid Verticillium longisporum.</title>
        <authorList>
            <person name="Harting R."/>
            <person name="Starke J."/>
            <person name="Kusch H."/>
            <person name="Poggeler S."/>
            <person name="Maurus I."/>
            <person name="Schluter R."/>
            <person name="Landesfeind M."/>
            <person name="Bulla I."/>
            <person name="Nowrousian M."/>
            <person name="de Jonge R."/>
            <person name="Stahlhut G."/>
            <person name="Hoff K.J."/>
            <person name="Asshauer K.P."/>
            <person name="Thurmer A."/>
            <person name="Stanke M."/>
            <person name="Daniel R."/>
            <person name="Morgenstern B."/>
            <person name="Thomma B.P.H.J."/>
            <person name="Kronstad J.W."/>
            <person name="Braus-Stromeyer S.A."/>
            <person name="Braus G.H."/>
        </authorList>
    </citation>
    <scope>NUCLEOTIDE SEQUENCE</scope>
    <source>
        <strain evidence="11">Vl32</strain>
    </source>
</reference>
<feature type="transmembrane region" description="Helical" evidence="9">
    <location>
        <begin position="408"/>
        <end position="435"/>
    </location>
</feature>
<dbReference type="Pfam" id="PF00664">
    <property type="entry name" value="ABC_membrane"/>
    <property type="match status" value="1"/>
</dbReference>
<dbReference type="GO" id="GO:0005524">
    <property type="term" value="F:ATP binding"/>
    <property type="evidence" value="ECO:0007669"/>
    <property type="project" value="UniProtKB-KW"/>
</dbReference>
<evidence type="ECO:0000256" key="8">
    <source>
        <dbReference type="SAM" id="MobiDB-lite"/>
    </source>
</evidence>
<feature type="domain" description="ABC transmembrane type-1" evidence="10">
    <location>
        <begin position="278"/>
        <end position="429"/>
    </location>
</feature>
<dbReference type="InterPro" id="IPR050173">
    <property type="entry name" value="ABC_transporter_C-like"/>
</dbReference>
<dbReference type="PANTHER" id="PTHR24223:SF345">
    <property type="entry name" value="ABC MULTIDRUG TRANSPORTER (EUROFUNG)"/>
    <property type="match status" value="1"/>
</dbReference>
<evidence type="ECO:0000256" key="2">
    <source>
        <dbReference type="ARBA" id="ARBA00022475"/>
    </source>
</evidence>
<dbReference type="GO" id="GO:0005886">
    <property type="term" value="C:plasma membrane"/>
    <property type="evidence" value="ECO:0007669"/>
    <property type="project" value="UniProtKB-SubCell"/>
</dbReference>
<sequence length="1078" mass="120194">MVTSCLNDDTFGPIVRGCRDDFDFTLRFQRIILAMVPATFFLALSIPRAIWLSQQPRIVSGVAFQYAKLTAITILATLQFALLNLQTAAPTSSLDGFAIASTAVNFLVALSMLALSFFEHSRVPRPSTLLILYILLQTLCDAVQVRTSWLMASSVTSKMIARLYTASVVTKFAILIVETKSKTRWLRWKIDEHSPEETSDVMSLTVYLWLNKLFRYGYSHVLAIDDLYPLDKDIDSDLLQRKLEAVIERSRPGRKLGLARSLARALAIPYIMPIAPRIALIGFSFSQPLFIRALLEYLQEPNAPPSTSYGLIGAAVLIYGGAAFARALQWYFHMRAQQMARGCLSAAIYKKTTEAKLANAGEAAAVTLMSTDTDRVIQGFHQLHDFWASPIEVAIGCWFLQRELGTSFIAPIVLIVFCAIGTFISLKISGITLPVGDFIQKMRVHEMETGNKSRWLIIWAVVAAMTPAILSPVAALAFTTRELNTTNMFTSIAFLILLTSPLSQLFQAVPMMFAGLASLSRIQAFIEADAREDVRRHETPNILEKSFSDEPSNSGLEYNEKPLTPDATTSITIQDGFFGWTEDRMILNHVNVRFPVSQLTLAPFLWNGTIKENIMGYSNFDQPRYEEGDETNIGSNGIALSALDTGGVIVEEGSFNDLIRNQKYVANLNVAASSDEDGTQERDTAAPTSTTPGPKRDMKVYGHYMRSLSKWSLVVLVASAATHAFANSLPVSIWVSSDMTLIDGELPLALLNTVIDIFQVMVVLWVIQRFYLRTSRQLRLLDLEAKSPLYTHYLDTIKGISTFRAFGWMADHVTHNQQLLNTSQRPSYLLAMIQRWLSLTMEILVAIVAIIIVSLATQTGGNSGFTGASLVTLMSLSDVITWLIRNYTLLETSIGAVSRIKSFSESVVTEKRENEDYQPPVEWPQAGTIELQDVSASYKNMKIDDIPFHSIDRDALRCRIIAVPQDAVFLPSGSSVKDNLDPFNVATDLECREVLDTVLLSGFLAEMNDDVHRIIREEFKEYTIIMVSHRLDMVMDFFDDVVVIDKGEVVETGNPRALATLEGSRFGQLWAFENRGRN</sequence>
<feature type="transmembrane region" description="Helical" evidence="9">
    <location>
        <begin position="836"/>
        <end position="857"/>
    </location>
</feature>
<feature type="transmembrane region" description="Helical" evidence="9">
    <location>
        <begin position="130"/>
        <end position="147"/>
    </location>
</feature>
<dbReference type="CDD" id="cd18580">
    <property type="entry name" value="ABC_6TM_ABCC_D2"/>
    <property type="match status" value="1"/>
</dbReference>
<dbReference type="AlphaFoldDB" id="A0A8I2ZG99"/>
<keyword evidence="7 9" id="KW-0472">Membrane</keyword>
<keyword evidence="5" id="KW-0067">ATP-binding</keyword>
<keyword evidence="2" id="KW-1003">Cell membrane</keyword>
<dbReference type="PANTHER" id="PTHR24223">
    <property type="entry name" value="ATP-BINDING CASSETTE SUB-FAMILY C"/>
    <property type="match status" value="1"/>
</dbReference>
<dbReference type="GO" id="GO:0140359">
    <property type="term" value="F:ABC-type transporter activity"/>
    <property type="evidence" value="ECO:0007669"/>
    <property type="project" value="InterPro"/>
</dbReference>
<name>A0A8I2ZG99_VERLO</name>
<evidence type="ECO:0000256" key="6">
    <source>
        <dbReference type="ARBA" id="ARBA00022989"/>
    </source>
</evidence>
<comment type="subcellular location">
    <subcellularLocation>
        <location evidence="1">Cell membrane</location>
        <topology evidence="1">Multi-pass membrane protein</topology>
    </subcellularLocation>
</comment>
<feature type="transmembrane region" description="Helical" evidence="9">
    <location>
        <begin position="311"/>
        <end position="332"/>
    </location>
</feature>
<dbReference type="OrthoDB" id="6500128at2759"/>
<accession>A0A8I2ZG99</accession>
<evidence type="ECO:0000256" key="7">
    <source>
        <dbReference type="ARBA" id="ARBA00023136"/>
    </source>
</evidence>
<proteinExistence type="predicted"/>
<feature type="region of interest" description="Disordered" evidence="8">
    <location>
        <begin position="673"/>
        <end position="697"/>
    </location>
</feature>
<dbReference type="InterPro" id="IPR011527">
    <property type="entry name" value="ABC1_TM_dom"/>
</dbReference>
<keyword evidence="6 9" id="KW-1133">Transmembrane helix</keyword>
<feature type="domain" description="ABC transmembrane type-1" evidence="10">
    <location>
        <begin position="760"/>
        <end position="892"/>
    </location>
</feature>
<feature type="transmembrane region" description="Helical" evidence="9">
    <location>
        <begin position="31"/>
        <end position="51"/>
    </location>
</feature>
<dbReference type="EMBL" id="JAEMWZ010000249">
    <property type="protein sequence ID" value="KAG7129312.1"/>
    <property type="molecule type" value="Genomic_DNA"/>
</dbReference>
<dbReference type="Proteomes" id="UP000689129">
    <property type="component" value="Unassembled WGS sequence"/>
</dbReference>
<keyword evidence="3 9" id="KW-0812">Transmembrane</keyword>
<evidence type="ECO:0000259" key="10">
    <source>
        <dbReference type="PROSITE" id="PS50929"/>
    </source>
</evidence>
<evidence type="ECO:0000256" key="3">
    <source>
        <dbReference type="ARBA" id="ARBA00022692"/>
    </source>
</evidence>
<organism evidence="11 12">
    <name type="scientific">Verticillium longisporum</name>
    <name type="common">Verticillium dahliae var. longisporum</name>
    <dbReference type="NCBI Taxonomy" id="100787"/>
    <lineage>
        <taxon>Eukaryota</taxon>
        <taxon>Fungi</taxon>
        <taxon>Dikarya</taxon>
        <taxon>Ascomycota</taxon>
        <taxon>Pezizomycotina</taxon>
        <taxon>Sordariomycetes</taxon>
        <taxon>Hypocreomycetidae</taxon>
        <taxon>Glomerellales</taxon>
        <taxon>Plectosphaerellaceae</taxon>
        <taxon>Verticillium</taxon>
    </lineage>
</organism>
<protein>
    <submittedName>
        <fullName evidence="11">ABC transporter FUM19 like protein</fullName>
    </submittedName>
</protein>
<feature type="transmembrane region" description="Helical" evidence="9">
    <location>
        <begin position="455"/>
        <end position="478"/>
    </location>
</feature>
<gene>
    <name evidence="11" type="ORF">HYQ45_011476</name>
</gene>
<comment type="caution">
    <text evidence="11">The sequence shown here is derived from an EMBL/GenBank/DDBJ whole genome shotgun (WGS) entry which is preliminary data.</text>
</comment>
<feature type="transmembrane region" description="Helical" evidence="9">
    <location>
        <begin position="97"/>
        <end position="118"/>
    </location>
</feature>
<dbReference type="InterPro" id="IPR044726">
    <property type="entry name" value="ABCC_6TM_D2"/>
</dbReference>
<feature type="region of interest" description="Disordered" evidence="8">
    <location>
        <begin position="537"/>
        <end position="561"/>
    </location>
</feature>
<evidence type="ECO:0000256" key="4">
    <source>
        <dbReference type="ARBA" id="ARBA00022741"/>
    </source>
</evidence>
<evidence type="ECO:0000313" key="12">
    <source>
        <dbReference type="Proteomes" id="UP000689129"/>
    </source>
</evidence>
<evidence type="ECO:0000256" key="9">
    <source>
        <dbReference type="SAM" id="Phobius"/>
    </source>
</evidence>
<feature type="transmembrane region" description="Helical" evidence="9">
    <location>
        <begin position="708"/>
        <end position="726"/>
    </location>
</feature>
<feature type="transmembrane region" description="Helical" evidence="9">
    <location>
        <begin position="746"/>
        <end position="767"/>
    </location>
</feature>
<feature type="transmembrane region" description="Helical" evidence="9">
    <location>
        <begin position="159"/>
        <end position="177"/>
    </location>
</feature>
<evidence type="ECO:0000256" key="1">
    <source>
        <dbReference type="ARBA" id="ARBA00004651"/>
    </source>
</evidence>
<dbReference type="Pfam" id="PF24357">
    <property type="entry name" value="TMD0_ABC"/>
    <property type="match status" value="1"/>
</dbReference>
<dbReference type="InterPro" id="IPR056227">
    <property type="entry name" value="TMD0_ABC"/>
</dbReference>